<sequence>MEKRKHVRVVPFPNQPVQVQLMGNGFIDILIAQDLSQSGIAIRVPHHFDGCDIHSSVELVVSLPGYKPFKATGLIKHLAPAKEADGFFGVQFTQLDPKGKIFLVDFVKKLVSQRRMAG</sequence>
<evidence type="ECO:0000313" key="2">
    <source>
        <dbReference type="EMBL" id="PNV73676.1"/>
    </source>
</evidence>
<accession>A0ABX4YF81</accession>
<evidence type="ECO:0000313" key="3">
    <source>
        <dbReference type="Proteomes" id="UP000094669"/>
    </source>
</evidence>
<keyword evidence="3" id="KW-1185">Reference proteome</keyword>
<dbReference type="Pfam" id="PF07238">
    <property type="entry name" value="PilZ"/>
    <property type="match status" value="1"/>
</dbReference>
<dbReference type="Proteomes" id="UP000094669">
    <property type="component" value="Unassembled WGS sequence"/>
</dbReference>
<feature type="domain" description="PilZ" evidence="1">
    <location>
        <begin position="2"/>
        <end position="107"/>
    </location>
</feature>
<protein>
    <submittedName>
        <fullName evidence="2">PilZ domain-containing protein</fullName>
    </submittedName>
</protein>
<dbReference type="EMBL" id="MCRM02000021">
    <property type="protein sequence ID" value="PNV73676.1"/>
    <property type="molecule type" value="Genomic_DNA"/>
</dbReference>
<dbReference type="InterPro" id="IPR009875">
    <property type="entry name" value="PilZ_domain"/>
</dbReference>
<proteinExistence type="predicted"/>
<organism evidence="2 3">
    <name type="scientific">Leptospira inadai serovar Lyme</name>
    <dbReference type="NCBI Taxonomy" id="293084"/>
    <lineage>
        <taxon>Bacteria</taxon>
        <taxon>Pseudomonadati</taxon>
        <taxon>Spirochaetota</taxon>
        <taxon>Spirochaetia</taxon>
        <taxon>Leptospirales</taxon>
        <taxon>Leptospiraceae</taxon>
        <taxon>Leptospira</taxon>
    </lineage>
</organism>
<name>A0ABX4YF81_9LEPT</name>
<dbReference type="Gene3D" id="2.40.10.220">
    <property type="entry name" value="predicted glycosyltransferase like domains"/>
    <property type="match status" value="1"/>
</dbReference>
<gene>
    <name evidence="2" type="ORF">BES34_016640</name>
</gene>
<dbReference type="SUPFAM" id="SSF141371">
    <property type="entry name" value="PilZ domain-like"/>
    <property type="match status" value="1"/>
</dbReference>
<evidence type="ECO:0000259" key="1">
    <source>
        <dbReference type="Pfam" id="PF07238"/>
    </source>
</evidence>
<reference evidence="2" key="1">
    <citation type="submission" date="2018-01" db="EMBL/GenBank/DDBJ databases">
        <title>Genomic characterization of Leptospira inadai serogroup Lyme isolated from captured rat in Brazil and comparative analysis with human reference strain.</title>
        <authorList>
            <person name="Moreno L.Z."/>
            <person name="Loureiro A.P."/>
            <person name="Miraglia F."/>
            <person name="Kremer F.S."/>
            <person name="Eslabao M.R."/>
            <person name="Dellagostin O.A."/>
            <person name="Lilenbaum W."/>
            <person name="Moreno A.M."/>
        </authorList>
    </citation>
    <scope>NUCLEOTIDE SEQUENCE [LARGE SCALE GENOMIC DNA]</scope>
    <source>
        <strain evidence="2">M34/99</strain>
    </source>
</reference>
<dbReference type="RefSeq" id="WP_010415457.1">
    <property type="nucleotide sequence ID" value="NZ_MCRM02000021.1"/>
</dbReference>
<comment type="caution">
    <text evidence="2">The sequence shown here is derived from an EMBL/GenBank/DDBJ whole genome shotgun (WGS) entry which is preliminary data.</text>
</comment>